<dbReference type="AlphaFoldDB" id="A0A511QT81"/>
<gene>
    <name evidence="2" type="ORF">VSU01S_28140</name>
</gene>
<evidence type="ECO:0000313" key="2">
    <source>
        <dbReference type="EMBL" id="GEM80569.1"/>
    </source>
</evidence>
<dbReference type="OrthoDB" id="5866265at2"/>
<name>A0A511QT81_9VIBR</name>
<keyword evidence="1" id="KW-0732">Signal</keyword>
<evidence type="ECO:0008006" key="4">
    <source>
        <dbReference type="Google" id="ProtNLM"/>
    </source>
</evidence>
<accession>A0A511QT81</accession>
<feature type="signal peptide" evidence="1">
    <location>
        <begin position="1"/>
        <end position="21"/>
    </location>
</feature>
<feature type="chain" id="PRO_5021842486" description="Peptidase" evidence="1">
    <location>
        <begin position="22"/>
        <end position="191"/>
    </location>
</feature>
<keyword evidence="3" id="KW-1185">Reference proteome</keyword>
<evidence type="ECO:0000313" key="3">
    <source>
        <dbReference type="Proteomes" id="UP000321113"/>
    </source>
</evidence>
<dbReference type="Proteomes" id="UP000321113">
    <property type="component" value="Unassembled WGS sequence"/>
</dbReference>
<dbReference type="RefSeq" id="WP_119010146.1">
    <property type="nucleotide sequence ID" value="NZ_BJXK01000011.1"/>
</dbReference>
<organism evidence="2 3">
    <name type="scientific">Vibrio superstes NBRC 103154</name>
    <dbReference type="NCBI Taxonomy" id="1219062"/>
    <lineage>
        <taxon>Bacteria</taxon>
        <taxon>Pseudomonadati</taxon>
        <taxon>Pseudomonadota</taxon>
        <taxon>Gammaproteobacteria</taxon>
        <taxon>Vibrionales</taxon>
        <taxon>Vibrionaceae</taxon>
        <taxon>Vibrio</taxon>
    </lineage>
</organism>
<comment type="caution">
    <text evidence="2">The sequence shown here is derived from an EMBL/GenBank/DDBJ whole genome shotgun (WGS) entry which is preliminary data.</text>
</comment>
<sequence>MKLLKTGLFASLLSVVPFVHADDQQEAALSLMALSSGSATLVNLAPEIRTISTGVVTEVELDDYKDTMFAYEFKVVDLDEGFEHKMSYSVQDGALLRHESENLTTFGFSDLDDDERYAIEQVQKAEFDILKKLTELEEKYSAKALEVELESKKGIVFYEVELASTEQGKQKLLVNVATGEEIPVMKNKKHK</sequence>
<evidence type="ECO:0000256" key="1">
    <source>
        <dbReference type="SAM" id="SignalP"/>
    </source>
</evidence>
<proteinExistence type="predicted"/>
<reference evidence="2 3" key="1">
    <citation type="submission" date="2019-07" db="EMBL/GenBank/DDBJ databases">
        <title>Whole genome shotgun sequence of Vibrio superstes NBRC 103154.</title>
        <authorList>
            <person name="Hosoyama A."/>
            <person name="Uohara A."/>
            <person name="Ohji S."/>
            <person name="Ichikawa N."/>
        </authorList>
    </citation>
    <scope>NUCLEOTIDE SEQUENCE [LARGE SCALE GENOMIC DNA]</scope>
    <source>
        <strain evidence="2 3">NBRC 103154</strain>
    </source>
</reference>
<protein>
    <recommendedName>
        <fullName evidence="4">Peptidase</fullName>
    </recommendedName>
</protein>
<dbReference type="EMBL" id="BJXK01000011">
    <property type="protein sequence ID" value="GEM80569.1"/>
    <property type="molecule type" value="Genomic_DNA"/>
</dbReference>